<dbReference type="EMBL" id="BOMV01000116">
    <property type="protein sequence ID" value="GIF02001.1"/>
    <property type="molecule type" value="Genomic_DNA"/>
</dbReference>
<dbReference type="RefSeq" id="WP_203790989.1">
    <property type="nucleotide sequence ID" value="NZ_BOMV01000116.1"/>
</dbReference>
<evidence type="ECO:0000313" key="1">
    <source>
        <dbReference type="EMBL" id="GIF02001.1"/>
    </source>
</evidence>
<dbReference type="Proteomes" id="UP000636960">
    <property type="component" value="Unassembled WGS sequence"/>
</dbReference>
<keyword evidence="2" id="KW-1185">Reference proteome</keyword>
<proteinExistence type="predicted"/>
<comment type="caution">
    <text evidence="1">The sequence shown here is derived from an EMBL/GenBank/DDBJ whole genome shotgun (WGS) entry which is preliminary data.</text>
</comment>
<evidence type="ECO:0000313" key="2">
    <source>
        <dbReference type="Proteomes" id="UP000636960"/>
    </source>
</evidence>
<protein>
    <submittedName>
        <fullName evidence="1">Uncharacterized protein</fullName>
    </submittedName>
</protein>
<organism evidence="1 2">
    <name type="scientific">Paractinoplanes rishiriensis</name>
    <dbReference type="NCBI Taxonomy" id="1050105"/>
    <lineage>
        <taxon>Bacteria</taxon>
        <taxon>Bacillati</taxon>
        <taxon>Actinomycetota</taxon>
        <taxon>Actinomycetes</taxon>
        <taxon>Micromonosporales</taxon>
        <taxon>Micromonosporaceae</taxon>
        <taxon>Paractinoplanes</taxon>
    </lineage>
</organism>
<gene>
    <name evidence="1" type="ORF">Ari01nite_94650</name>
</gene>
<accession>A0A919K6S9</accession>
<name>A0A919K6S9_9ACTN</name>
<reference evidence="1" key="1">
    <citation type="submission" date="2021-01" db="EMBL/GenBank/DDBJ databases">
        <title>Whole genome shotgun sequence of Actinoplanes rishiriensis NBRC 108556.</title>
        <authorList>
            <person name="Komaki H."/>
            <person name="Tamura T."/>
        </authorList>
    </citation>
    <scope>NUCLEOTIDE SEQUENCE</scope>
    <source>
        <strain evidence="1">NBRC 108556</strain>
    </source>
</reference>
<dbReference type="AlphaFoldDB" id="A0A919K6S9"/>
<sequence>MGAQAVVTIIDRQAQTRSYWAPWAHPDYLIPAVAEFVAWADQQRYRLTADTWLAYADAYPGTLPREDVTDSAADPALVGDLDYRYELDLHDDSRALRLRAFQVRDPDGQPRPYLFDELTRATLFGEAARLCDLLADLADQRPGDAALADSDAWRRRAKQFRRLHSSRAVTALAANLGTIVTAGTFAEPNPSMVIAGVHVVAHAAVDGTLYIAVYPGDADTWIRRPDGTPAIHLTVDDHAIYSS</sequence>